<organism evidence="2 3">
    <name type="scientific">Sulfitobacter sediminis</name>
    <dbReference type="NCBI Taxonomy" id="3234186"/>
    <lineage>
        <taxon>Bacteria</taxon>
        <taxon>Pseudomonadati</taxon>
        <taxon>Pseudomonadota</taxon>
        <taxon>Alphaproteobacteria</taxon>
        <taxon>Rhodobacterales</taxon>
        <taxon>Roseobacteraceae</taxon>
        <taxon>Sulfitobacter</taxon>
    </lineage>
</organism>
<gene>
    <name evidence="2" type="ORF">AB2B41_12185</name>
</gene>
<protein>
    <submittedName>
        <fullName evidence="2">Uncharacterized protein</fullName>
    </submittedName>
</protein>
<comment type="caution">
    <text evidence="2">The sequence shown here is derived from an EMBL/GenBank/DDBJ whole genome shotgun (WGS) entry which is preliminary data.</text>
</comment>
<accession>A0ABV3RNA7</accession>
<feature type="transmembrane region" description="Helical" evidence="1">
    <location>
        <begin position="41"/>
        <end position="62"/>
    </location>
</feature>
<evidence type="ECO:0000313" key="2">
    <source>
        <dbReference type="EMBL" id="MEW9920366.1"/>
    </source>
</evidence>
<sequence length="101" mass="11167">MIRFSDWPLKLILLIGDAISSMAAAISLVLFIMWLAGTFTVQGWTGTILSIWFFSGLILATLEKHGFCLGRVFREVQGRASILIQETTDPEKSELSSAQGF</sequence>
<proteinExistence type="predicted"/>
<dbReference type="Proteomes" id="UP001556098">
    <property type="component" value="Unassembled WGS sequence"/>
</dbReference>
<evidence type="ECO:0000256" key="1">
    <source>
        <dbReference type="SAM" id="Phobius"/>
    </source>
</evidence>
<evidence type="ECO:0000313" key="3">
    <source>
        <dbReference type="Proteomes" id="UP001556098"/>
    </source>
</evidence>
<dbReference type="RefSeq" id="WP_367878183.1">
    <property type="nucleotide sequence ID" value="NZ_JBFNXX010000008.1"/>
</dbReference>
<feature type="transmembrane region" description="Helical" evidence="1">
    <location>
        <begin position="12"/>
        <end position="35"/>
    </location>
</feature>
<keyword evidence="3" id="KW-1185">Reference proteome</keyword>
<dbReference type="EMBL" id="JBFNXX010000008">
    <property type="protein sequence ID" value="MEW9920366.1"/>
    <property type="molecule type" value="Genomic_DNA"/>
</dbReference>
<reference evidence="2 3" key="1">
    <citation type="submission" date="2024-07" db="EMBL/GenBank/DDBJ databases">
        <title>Marimonas sp.nov., isolated from tidal-flat sediment.</title>
        <authorList>
            <person name="Jayan J.N."/>
            <person name="Lee S.S."/>
        </authorList>
    </citation>
    <scope>NUCLEOTIDE SEQUENCE [LARGE SCALE GENOMIC DNA]</scope>
    <source>
        <strain evidence="2 3">MJW-29</strain>
    </source>
</reference>
<name>A0ABV3RNA7_9RHOB</name>
<keyword evidence="1" id="KW-1133">Transmembrane helix</keyword>
<keyword evidence="1" id="KW-0472">Membrane</keyword>
<keyword evidence="1" id="KW-0812">Transmembrane</keyword>